<dbReference type="Gene3D" id="3.40.50.300">
    <property type="entry name" value="P-loop containing nucleotide triphosphate hydrolases"/>
    <property type="match status" value="2"/>
</dbReference>
<accession>A0A2A9PAR6</accession>
<evidence type="ECO:0000259" key="4">
    <source>
        <dbReference type="PROSITE" id="PS50893"/>
    </source>
</evidence>
<dbReference type="InterPro" id="IPR027417">
    <property type="entry name" value="P-loop_NTPase"/>
</dbReference>
<gene>
    <name evidence="5" type="ORF">XA68_13729</name>
</gene>
<feature type="domain" description="ABC transporter" evidence="4">
    <location>
        <begin position="7"/>
        <end position="280"/>
    </location>
</feature>
<dbReference type="GO" id="GO:0005524">
    <property type="term" value="F:ATP binding"/>
    <property type="evidence" value="ECO:0007669"/>
    <property type="project" value="UniProtKB-KW"/>
</dbReference>
<dbReference type="SUPFAM" id="SSF52540">
    <property type="entry name" value="P-loop containing nucleoside triphosphate hydrolases"/>
    <property type="match status" value="2"/>
</dbReference>
<organism evidence="5 6">
    <name type="scientific">Ophiocordyceps unilateralis</name>
    <name type="common">Zombie-ant fungus</name>
    <name type="synonym">Torrubia unilateralis</name>
    <dbReference type="NCBI Taxonomy" id="268505"/>
    <lineage>
        <taxon>Eukaryota</taxon>
        <taxon>Fungi</taxon>
        <taxon>Dikarya</taxon>
        <taxon>Ascomycota</taxon>
        <taxon>Pezizomycotina</taxon>
        <taxon>Sordariomycetes</taxon>
        <taxon>Hypocreomycetidae</taxon>
        <taxon>Hypocreales</taxon>
        <taxon>Ophiocordycipitaceae</taxon>
        <taxon>Ophiocordyceps</taxon>
    </lineage>
</organism>
<reference evidence="5 6" key="2">
    <citation type="journal article" date="2017" name="Sci. Rep.">
        <title>Ant-infecting Ophiocordyceps genomes reveal a high diversity of potential behavioral manipulation genes and a possible major role for enterotoxins.</title>
        <authorList>
            <person name="de Bekker C."/>
            <person name="Ohm R.A."/>
            <person name="Evans H.C."/>
            <person name="Brachmann A."/>
            <person name="Hughes D.P."/>
        </authorList>
    </citation>
    <scope>NUCLEOTIDE SEQUENCE [LARGE SCALE GENOMIC DNA]</scope>
    <source>
        <strain evidence="5 6">SC16a</strain>
    </source>
</reference>
<comment type="caution">
    <text evidence="5">The sequence shown here is derived from an EMBL/GenBank/DDBJ whole genome shotgun (WGS) entry which is preliminary data.</text>
</comment>
<protein>
    <recommendedName>
        <fullName evidence="4">ABC transporter domain-containing protein</fullName>
    </recommendedName>
</protein>
<dbReference type="Pfam" id="PF00005">
    <property type="entry name" value="ABC_tran"/>
    <property type="match status" value="2"/>
</dbReference>
<dbReference type="PANTHER" id="PTHR43514">
    <property type="entry name" value="ABC TRANSPORTER I FAMILY MEMBER 10"/>
    <property type="match status" value="1"/>
</dbReference>
<dbReference type="OrthoDB" id="10255969at2759"/>
<sequence length="658" mass="73224">MRQQPFIRILNGTLSHRSATRQSYELSNISFELPWHSDSPCNWCVVGPAYSGKTSFLRGLRGELLCRPSTARSYPHLSRGNVPARLRDPQVAIRYVGFNSGQAALGGEGNVRGSYMSARYESKRDATDFSLREFLLGRNQVNPPAEGFDESESPLPADFLDQTVKDLGLSHLLDLPFTFLSNGQARRARIARAILTRPALLLLDEPFMGLDPATAHGLSSLLESMAAKASPRLLISARPNDPLPEWITHLVYLRTGCKVVETGPKDFVLSRLQGHCNKTVGRGNFPEDQVTHVRSLLYGTRMPSTLSEEEEEGKNGSPTGTAFPQAPVDAEAEPLVELDGCQVRYGDKVALGDWTQQSPEGNKAGMVWTIRRGERWGVFGPNGSGKTTLVSLICADHPQAFALPMKLLGSSLLPKPDSEERPLTYWDLQMKVGVSSPEVHQLIPRSYTIRQVLESPWWRAPTINTGHLPRAMKRRILNALLWFTPELWPEEASRAAATLERQQCKIVPPRITDIHKREQKRLENEAAKLEGTEWANERVMSELSFSAQRVVLFLRAILKSPDIVVLDEAFGGMDAAVRDKCMSYLAEGLPDDGKPHPFLGLTDRQALVCISHVHEEVPDCVKDWICLPEAGSGLAPRFGRLERPLANNEREWNGIWGL</sequence>
<reference evidence="5 6" key="1">
    <citation type="journal article" date="2015" name="BMC Genomics">
        <title>Gene expression during zombie ant biting behavior reflects the complexity underlying fungal parasitic behavioral manipulation.</title>
        <authorList>
            <person name="de Bekker C."/>
            <person name="Ohm R.A."/>
            <person name="Loreto R.G."/>
            <person name="Sebastian A."/>
            <person name="Albert I."/>
            <person name="Merrow M."/>
            <person name="Brachmann A."/>
            <person name="Hughes D.P."/>
        </authorList>
    </citation>
    <scope>NUCLEOTIDE SEQUENCE [LARGE SCALE GENOMIC DNA]</scope>
    <source>
        <strain evidence="5 6">SC16a</strain>
    </source>
</reference>
<dbReference type="InterPro" id="IPR003593">
    <property type="entry name" value="AAA+_ATPase"/>
</dbReference>
<dbReference type="PANTHER" id="PTHR43514:SF4">
    <property type="entry name" value="ABC TRANSPORTER I FAMILY MEMBER 10"/>
    <property type="match status" value="1"/>
</dbReference>
<dbReference type="AlphaFoldDB" id="A0A2A9PAR6"/>
<keyword evidence="1" id="KW-0547">Nucleotide-binding</keyword>
<proteinExistence type="predicted"/>
<evidence type="ECO:0000256" key="3">
    <source>
        <dbReference type="SAM" id="MobiDB-lite"/>
    </source>
</evidence>
<evidence type="ECO:0000313" key="5">
    <source>
        <dbReference type="EMBL" id="PFH58388.1"/>
    </source>
</evidence>
<dbReference type="InterPro" id="IPR003439">
    <property type="entry name" value="ABC_transporter-like_ATP-bd"/>
</dbReference>
<dbReference type="EMBL" id="LAZP02000296">
    <property type="protein sequence ID" value="PFH58388.1"/>
    <property type="molecule type" value="Genomic_DNA"/>
</dbReference>
<keyword evidence="6" id="KW-1185">Reference proteome</keyword>
<evidence type="ECO:0000256" key="1">
    <source>
        <dbReference type="ARBA" id="ARBA00022741"/>
    </source>
</evidence>
<name>A0A2A9PAR6_OPHUN</name>
<evidence type="ECO:0000313" key="6">
    <source>
        <dbReference type="Proteomes" id="UP000037136"/>
    </source>
</evidence>
<dbReference type="STRING" id="268505.A0A2A9PAR6"/>
<dbReference type="SMART" id="SM00382">
    <property type="entry name" value="AAA"/>
    <property type="match status" value="2"/>
</dbReference>
<feature type="domain" description="ABC transporter" evidence="4">
    <location>
        <begin position="343"/>
        <end position="654"/>
    </location>
</feature>
<dbReference type="Proteomes" id="UP000037136">
    <property type="component" value="Unassembled WGS sequence"/>
</dbReference>
<evidence type="ECO:0000256" key="2">
    <source>
        <dbReference type="ARBA" id="ARBA00022840"/>
    </source>
</evidence>
<dbReference type="PROSITE" id="PS50893">
    <property type="entry name" value="ABC_TRANSPORTER_2"/>
    <property type="match status" value="2"/>
</dbReference>
<keyword evidence="2" id="KW-0067">ATP-binding</keyword>
<feature type="region of interest" description="Disordered" evidence="3">
    <location>
        <begin position="304"/>
        <end position="325"/>
    </location>
</feature>
<dbReference type="InterPro" id="IPR050334">
    <property type="entry name" value="Molybdenum_import_ModC"/>
</dbReference>
<dbReference type="GO" id="GO:0016887">
    <property type="term" value="F:ATP hydrolysis activity"/>
    <property type="evidence" value="ECO:0007669"/>
    <property type="project" value="InterPro"/>
</dbReference>